<dbReference type="Pfam" id="PF04149">
    <property type="entry name" value="DUF397"/>
    <property type="match status" value="1"/>
</dbReference>
<comment type="caution">
    <text evidence="2">The sequence shown here is derived from an EMBL/GenBank/DDBJ whole genome shotgun (WGS) entry which is preliminary data.</text>
</comment>
<name>A0A365H909_9ACTN</name>
<dbReference type="EMBL" id="QLYX01000003">
    <property type="protein sequence ID" value="RAY15585.1"/>
    <property type="molecule type" value="Genomic_DNA"/>
</dbReference>
<organism evidence="2 3">
    <name type="scientific">Actinomadura craniellae</name>
    <dbReference type="NCBI Taxonomy" id="2231787"/>
    <lineage>
        <taxon>Bacteria</taxon>
        <taxon>Bacillati</taxon>
        <taxon>Actinomycetota</taxon>
        <taxon>Actinomycetes</taxon>
        <taxon>Streptosporangiales</taxon>
        <taxon>Thermomonosporaceae</taxon>
        <taxon>Actinomadura</taxon>
    </lineage>
</organism>
<dbReference type="RefSeq" id="WP_111864047.1">
    <property type="nucleotide sequence ID" value="NZ_QLYX01000003.1"/>
</dbReference>
<gene>
    <name evidence="2" type="ORF">DPM19_07265</name>
</gene>
<accession>A0A365H909</accession>
<keyword evidence="3" id="KW-1185">Reference proteome</keyword>
<dbReference type="Proteomes" id="UP000251891">
    <property type="component" value="Unassembled WGS sequence"/>
</dbReference>
<reference evidence="2 3" key="1">
    <citation type="submission" date="2018-06" db="EMBL/GenBank/DDBJ databases">
        <title>Actinomadura craniellae sp. nov. isolated from marine sponge Craniella sp.</title>
        <authorList>
            <person name="Li L."/>
            <person name="Xu Q.H."/>
            <person name="Lin H.W."/>
            <person name="Lu Y.H."/>
        </authorList>
    </citation>
    <scope>NUCLEOTIDE SEQUENCE [LARGE SCALE GENOMIC DNA]</scope>
    <source>
        <strain evidence="2 3">LHW63021</strain>
    </source>
</reference>
<evidence type="ECO:0000259" key="1">
    <source>
        <dbReference type="Pfam" id="PF04149"/>
    </source>
</evidence>
<dbReference type="InterPro" id="IPR007278">
    <property type="entry name" value="DUF397"/>
</dbReference>
<evidence type="ECO:0000313" key="2">
    <source>
        <dbReference type="EMBL" id="RAY15585.1"/>
    </source>
</evidence>
<proteinExistence type="predicted"/>
<evidence type="ECO:0000313" key="3">
    <source>
        <dbReference type="Proteomes" id="UP000251891"/>
    </source>
</evidence>
<dbReference type="AlphaFoldDB" id="A0A365H909"/>
<feature type="domain" description="DUF397" evidence="1">
    <location>
        <begin position="5"/>
        <end position="58"/>
    </location>
</feature>
<dbReference type="OrthoDB" id="4570646at2"/>
<sequence>MSTPQWRKSVRSGGTSGSECVEVADLGEAIGVRDSKDPDGPKLALPVESFAAFLSRVKHDEFGR</sequence>
<protein>
    <submittedName>
        <fullName evidence="2">DUF397 domain-containing protein</fullName>
    </submittedName>
</protein>